<keyword evidence="1" id="KW-1133">Transmembrane helix</keyword>
<keyword evidence="4" id="KW-1185">Reference proteome</keyword>
<accession>A0A7W6DZE2</accession>
<feature type="transmembrane region" description="Helical" evidence="1">
    <location>
        <begin position="138"/>
        <end position="157"/>
    </location>
</feature>
<dbReference type="PANTHER" id="PTHR35342:SF5">
    <property type="entry name" value="TRICARBOXYLIC TRANSPORT PROTEIN"/>
    <property type="match status" value="1"/>
</dbReference>
<dbReference type="Proteomes" id="UP000541426">
    <property type="component" value="Unassembled WGS sequence"/>
</dbReference>
<name>A0A7W6DZE2_9RHOB</name>
<dbReference type="RefSeq" id="WP_183969711.1">
    <property type="nucleotide sequence ID" value="NZ_BAABBZ010000017.1"/>
</dbReference>
<evidence type="ECO:0000256" key="1">
    <source>
        <dbReference type="SAM" id="Phobius"/>
    </source>
</evidence>
<feature type="transmembrane region" description="Helical" evidence="1">
    <location>
        <begin position="12"/>
        <end position="43"/>
    </location>
</feature>
<feature type="transmembrane region" description="Helical" evidence="1">
    <location>
        <begin position="313"/>
        <end position="336"/>
    </location>
</feature>
<feature type="transmembrane region" description="Helical" evidence="1">
    <location>
        <begin position="55"/>
        <end position="76"/>
    </location>
</feature>
<gene>
    <name evidence="3" type="ORF">GGQ68_004480</name>
</gene>
<comment type="caution">
    <text evidence="3">The sequence shown here is derived from an EMBL/GenBank/DDBJ whole genome shotgun (WGS) entry which is preliminary data.</text>
</comment>
<feature type="transmembrane region" description="Helical" evidence="1">
    <location>
        <begin position="464"/>
        <end position="484"/>
    </location>
</feature>
<sequence>MSTILLDVFNVWTLGALLLGTTLGIIIGALPGLGSVVGLSICLPFTFGMDTVPSLTLLLGVYCGSVYGGSISAILVNSPGTPQAAATTLDGYPMAQRGEGGLALGWATVASVLGGLISCGVLILAAPQLSRFATSFGSVEVFALIVLALTCIAAVSHGNTAKGLLMGLIGLMLALVGTDPVTGAARFTFGTPFLSAGFDLIAVVIGLFALSEAFWRVATGNAESAEVSGVRMTLPRLSAWKGRIGTLIRSSGIGCLVGALPGTGAATASFISYAVARQVSPRGDGFGRGEPEGIVAAEASNNAVTGSAMIPTLALGIPGDVVTAILLSALVVHGITPGVRLMTEHLDVVNAIFVVLILINLVMMVVAFPLVRLFGRLLMIPQHLVTAGIVVFGILGAATVRGNPLDVLVAVGFGAAGLVFRLTGFPLAPLVIGLVLGPQFEQTLRRGLLLNDGNFLSFFTDGPLAAVLFLVAALALAAPVIGALRKPRLQDSETK</sequence>
<organism evidence="3 4">
    <name type="scientific">Sagittula marina</name>
    <dbReference type="NCBI Taxonomy" id="943940"/>
    <lineage>
        <taxon>Bacteria</taxon>
        <taxon>Pseudomonadati</taxon>
        <taxon>Pseudomonadota</taxon>
        <taxon>Alphaproteobacteria</taxon>
        <taxon>Rhodobacterales</taxon>
        <taxon>Roseobacteraceae</taxon>
        <taxon>Sagittula</taxon>
    </lineage>
</organism>
<keyword evidence="1" id="KW-0812">Transmembrane</keyword>
<feature type="transmembrane region" description="Helical" evidence="1">
    <location>
        <begin position="103"/>
        <end position="126"/>
    </location>
</feature>
<keyword evidence="1" id="KW-0472">Membrane</keyword>
<evidence type="ECO:0000259" key="2">
    <source>
        <dbReference type="Pfam" id="PF01970"/>
    </source>
</evidence>
<dbReference type="PANTHER" id="PTHR35342">
    <property type="entry name" value="TRICARBOXYLIC TRANSPORT PROTEIN"/>
    <property type="match status" value="1"/>
</dbReference>
<feature type="transmembrane region" description="Helical" evidence="1">
    <location>
        <begin position="348"/>
        <end position="368"/>
    </location>
</feature>
<feature type="domain" description="DUF112" evidence="2">
    <location>
        <begin position="14"/>
        <end position="432"/>
    </location>
</feature>
<feature type="transmembrane region" description="Helical" evidence="1">
    <location>
        <begin position="380"/>
        <end position="400"/>
    </location>
</feature>
<reference evidence="3 4" key="1">
    <citation type="submission" date="2020-08" db="EMBL/GenBank/DDBJ databases">
        <title>Genomic Encyclopedia of Type Strains, Phase IV (KMG-IV): sequencing the most valuable type-strain genomes for metagenomic binning, comparative biology and taxonomic classification.</title>
        <authorList>
            <person name="Goeker M."/>
        </authorList>
    </citation>
    <scope>NUCLEOTIDE SEQUENCE [LARGE SCALE GENOMIC DNA]</scope>
    <source>
        <strain evidence="3 4">DSM 102235</strain>
    </source>
</reference>
<proteinExistence type="predicted"/>
<feature type="transmembrane region" description="Helical" evidence="1">
    <location>
        <begin position="407"/>
        <end position="436"/>
    </location>
</feature>
<dbReference type="EMBL" id="JACIEJ010000016">
    <property type="protein sequence ID" value="MBB3988124.1"/>
    <property type="molecule type" value="Genomic_DNA"/>
</dbReference>
<dbReference type="Pfam" id="PF01970">
    <property type="entry name" value="TctA"/>
    <property type="match status" value="1"/>
</dbReference>
<protein>
    <submittedName>
        <fullName evidence="3">Putative tricarboxylic transport membrane protein</fullName>
    </submittedName>
</protein>
<feature type="transmembrane region" description="Helical" evidence="1">
    <location>
        <begin position="193"/>
        <end position="215"/>
    </location>
</feature>
<dbReference type="AlphaFoldDB" id="A0A7W6DZE2"/>
<feature type="transmembrane region" description="Helical" evidence="1">
    <location>
        <begin position="163"/>
        <end position="181"/>
    </location>
</feature>
<evidence type="ECO:0000313" key="3">
    <source>
        <dbReference type="EMBL" id="MBB3988124.1"/>
    </source>
</evidence>
<dbReference type="InterPro" id="IPR002823">
    <property type="entry name" value="DUF112_TM"/>
</dbReference>
<evidence type="ECO:0000313" key="4">
    <source>
        <dbReference type="Proteomes" id="UP000541426"/>
    </source>
</evidence>